<dbReference type="Gene3D" id="1.10.260.40">
    <property type="entry name" value="lambda repressor-like DNA-binding domains"/>
    <property type="match status" value="1"/>
</dbReference>
<feature type="domain" description="HTH lacI-type" evidence="4">
    <location>
        <begin position="3"/>
        <end position="57"/>
    </location>
</feature>
<dbReference type="Proteomes" id="UP001172055">
    <property type="component" value="Unassembled WGS sequence"/>
</dbReference>
<keyword evidence="1" id="KW-0805">Transcription regulation</keyword>
<comment type="caution">
    <text evidence="5">The sequence shown here is derived from an EMBL/GenBank/DDBJ whole genome shotgun (WGS) entry which is preliminary data.</text>
</comment>
<protein>
    <submittedName>
        <fullName evidence="5">LacI family DNA-binding transcriptional regulator</fullName>
    </submittedName>
</protein>
<evidence type="ECO:0000313" key="6">
    <source>
        <dbReference type="Proteomes" id="UP001172055"/>
    </source>
</evidence>
<reference evidence="5 6" key="1">
    <citation type="submission" date="2023-06" db="EMBL/GenBank/DDBJ databases">
        <title>Novel species in genus Planococcus.</title>
        <authorList>
            <person name="Ning S."/>
        </authorList>
    </citation>
    <scope>NUCLEOTIDE SEQUENCE [LARGE SCALE GENOMIC DNA]</scope>
    <source>
        <strain evidence="5 6">N028</strain>
    </source>
</reference>
<organism evidence="5 6">
    <name type="scientific">Planococcus shixiaomingii</name>
    <dbReference type="NCBI Taxonomy" id="3058393"/>
    <lineage>
        <taxon>Bacteria</taxon>
        <taxon>Bacillati</taxon>
        <taxon>Bacillota</taxon>
        <taxon>Bacilli</taxon>
        <taxon>Bacillales</taxon>
        <taxon>Caryophanaceae</taxon>
        <taxon>Planococcus</taxon>
    </lineage>
</organism>
<dbReference type="CDD" id="cd01392">
    <property type="entry name" value="HTH_LacI"/>
    <property type="match status" value="1"/>
</dbReference>
<evidence type="ECO:0000256" key="1">
    <source>
        <dbReference type="ARBA" id="ARBA00023015"/>
    </source>
</evidence>
<name>A0ABT8N4U2_9BACL</name>
<dbReference type="Pfam" id="PF13377">
    <property type="entry name" value="Peripla_BP_3"/>
    <property type="match status" value="1"/>
</dbReference>
<dbReference type="CDD" id="cd06294">
    <property type="entry name" value="PBP1_MalR-like"/>
    <property type="match status" value="1"/>
</dbReference>
<gene>
    <name evidence="5" type="ORF">QWY14_13905</name>
</gene>
<dbReference type="GO" id="GO:0003677">
    <property type="term" value="F:DNA binding"/>
    <property type="evidence" value="ECO:0007669"/>
    <property type="project" value="UniProtKB-KW"/>
</dbReference>
<dbReference type="InterPro" id="IPR000843">
    <property type="entry name" value="HTH_LacI"/>
</dbReference>
<accession>A0ABT8N4U2</accession>
<dbReference type="PANTHER" id="PTHR30146">
    <property type="entry name" value="LACI-RELATED TRANSCRIPTIONAL REPRESSOR"/>
    <property type="match status" value="1"/>
</dbReference>
<dbReference type="PROSITE" id="PS50932">
    <property type="entry name" value="HTH_LACI_2"/>
    <property type="match status" value="1"/>
</dbReference>
<evidence type="ECO:0000259" key="4">
    <source>
        <dbReference type="PROSITE" id="PS50932"/>
    </source>
</evidence>
<keyword evidence="3" id="KW-0804">Transcription</keyword>
<keyword evidence="6" id="KW-1185">Reference proteome</keyword>
<dbReference type="Pfam" id="PF00356">
    <property type="entry name" value="LacI"/>
    <property type="match status" value="1"/>
</dbReference>
<dbReference type="PROSITE" id="PS00356">
    <property type="entry name" value="HTH_LACI_1"/>
    <property type="match status" value="1"/>
</dbReference>
<evidence type="ECO:0000256" key="3">
    <source>
        <dbReference type="ARBA" id="ARBA00023163"/>
    </source>
</evidence>
<dbReference type="PANTHER" id="PTHR30146:SF109">
    <property type="entry name" value="HTH-TYPE TRANSCRIPTIONAL REGULATOR GALS"/>
    <property type="match status" value="1"/>
</dbReference>
<dbReference type="InterPro" id="IPR028082">
    <property type="entry name" value="Peripla_BP_I"/>
</dbReference>
<dbReference type="InterPro" id="IPR010982">
    <property type="entry name" value="Lambda_DNA-bd_dom_sf"/>
</dbReference>
<dbReference type="SUPFAM" id="SSF53822">
    <property type="entry name" value="Periplasmic binding protein-like I"/>
    <property type="match status" value="1"/>
</dbReference>
<sequence>MAITIKDVAKQAEVSPATVSRVIADNPRISAKTKQKVRETMKSLGYYPNFQARNLVAQKTRTIGIIMANSTTLAFQNPFFPEVLRGISVSAHNSQYGLYLSTGATEEEIFEEVVAMDQGKRVDGIILLYSRVGDRIMDYLFQSGLPFSVVGRPHTNADAISYVDNDNIGIAKQVMAHLFGLGHQRIAFIAGGKDFVVTLDRLKGFEEALAEHAIPHQAEYVVNQEGMQQDGKGAIRQLFELPEPPTAIVTHDDLVAYEVIGYLEDLQINVPEDVSIIGFNNHALSKHLKPPLSSVDICIYELGVEAANLLLEKINDEKAVPRQITVSSRLIERGSCQGR</sequence>
<evidence type="ECO:0000313" key="5">
    <source>
        <dbReference type="EMBL" id="MDN7242904.1"/>
    </source>
</evidence>
<dbReference type="EMBL" id="JAUJWV010000002">
    <property type="protein sequence ID" value="MDN7242904.1"/>
    <property type="molecule type" value="Genomic_DNA"/>
</dbReference>
<dbReference type="InterPro" id="IPR046335">
    <property type="entry name" value="LacI/GalR-like_sensor"/>
</dbReference>
<evidence type="ECO:0000256" key="2">
    <source>
        <dbReference type="ARBA" id="ARBA00023125"/>
    </source>
</evidence>
<keyword evidence="2 5" id="KW-0238">DNA-binding</keyword>
<dbReference type="Gene3D" id="3.40.50.2300">
    <property type="match status" value="2"/>
</dbReference>
<dbReference type="SMART" id="SM00354">
    <property type="entry name" value="HTH_LACI"/>
    <property type="match status" value="1"/>
</dbReference>
<proteinExistence type="predicted"/>
<dbReference type="RefSeq" id="WP_300987262.1">
    <property type="nucleotide sequence ID" value="NZ_CP129236.1"/>
</dbReference>
<dbReference type="SUPFAM" id="SSF47413">
    <property type="entry name" value="lambda repressor-like DNA-binding domains"/>
    <property type="match status" value="1"/>
</dbReference>